<protein>
    <submittedName>
        <fullName evidence="2">Uncharacterized protein</fullName>
    </submittedName>
</protein>
<feature type="region of interest" description="Disordered" evidence="1">
    <location>
        <begin position="72"/>
        <end position="116"/>
    </location>
</feature>
<evidence type="ECO:0000313" key="3">
    <source>
        <dbReference type="Proteomes" id="UP000002785"/>
    </source>
</evidence>
<dbReference type="AlphaFoldDB" id="B5I9B7"/>
<reference evidence="2" key="1">
    <citation type="submission" date="2009-10" db="EMBL/GenBank/DDBJ databases">
        <title>The genome sequence of Streptomyces sviceus strain ATCC 29083.</title>
        <authorList>
            <consortium name="The Broad Institute Genome Sequencing Platform"/>
            <consortium name="Broad Institute Microbial Sequencing Center"/>
            <person name="Fischbach M."/>
            <person name="Godfrey P."/>
            <person name="Ward D."/>
            <person name="Young S."/>
            <person name="Zeng Q."/>
            <person name="Koehrsen M."/>
            <person name="Alvarado L."/>
            <person name="Berlin A.M."/>
            <person name="Bochicchio J."/>
            <person name="Borenstein D."/>
            <person name="Chapman S.B."/>
            <person name="Chen Z."/>
            <person name="Engels R."/>
            <person name="Freedman E."/>
            <person name="Gellesch M."/>
            <person name="Goldberg J."/>
            <person name="Griggs A."/>
            <person name="Gujja S."/>
            <person name="Heilman E.R."/>
            <person name="Heiman D.I."/>
            <person name="Hepburn T.A."/>
            <person name="Howarth C."/>
            <person name="Jen D."/>
            <person name="Larson L."/>
            <person name="Lewis B."/>
            <person name="Mehta T."/>
            <person name="Park D."/>
            <person name="Pearson M."/>
            <person name="Richards J."/>
            <person name="Roberts A."/>
            <person name="Saif S."/>
            <person name="Shea T.D."/>
            <person name="Shenoy N."/>
            <person name="Sisk P."/>
            <person name="Stolte C."/>
            <person name="Sykes S.N."/>
            <person name="Thomson T."/>
            <person name="Walk T."/>
            <person name="White J."/>
            <person name="Yandava C."/>
            <person name="Straight P."/>
            <person name="Clardy J."/>
            <person name="Hung D."/>
            <person name="Kolter R."/>
            <person name="Mekalanos J."/>
            <person name="Walker S."/>
            <person name="Walsh C.T."/>
            <person name="Wieland-Brown L.C."/>
            <person name="Haas B."/>
            <person name="Nusbaum C."/>
            <person name="Birren B."/>
        </authorList>
    </citation>
    <scope>NUCLEOTIDE SEQUENCE [LARGE SCALE GENOMIC DNA]</scope>
    <source>
        <strain evidence="2">ATCC 29083</strain>
    </source>
</reference>
<organism evidence="2 3">
    <name type="scientific">Streptomyces sviceus (strain ATCC 29083 / DSM 924 / JCM 4929 / NBRC 13980 / NCIMB 11184 / NRRL 5439 / UC 5370)</name>
    <dbReference type="NCBI Taxonomy" id="463191"/>
    <lineage>
        <taxon>Bacteria</taxon>
        <taxon>Bacillati</taxon>
        <taxon>Actinomycetota</taxon>
        <taxon>Actinomycetes</taxon>
        <taxon>Kitasatosporales</taxon>
        <taxon>Streptomycetaceae</taxon>
        <taxon>Streptomyces</taxon>
    </lineage>
</organism>
<evidence type="ECO:0000256" key="1">
    <source>
        <dbReference type="SAM" id="MobiDB-lite"/>
    </source>
</evidence>
<dbReference type="HOGENOM" id="CLU_2095576_0_0_11"/>
<accession>B5I9B7</accession>
<sequence length="116" mass="12911">MLRGLRRAGCRLGRVLRGRGRLPGRPGRLGRLRDGFLDLVERSTAGAEAIVYRSMTTLMTAALPGSVLREREPARRRLDQPAPDHQALRLDRSARAFHGARSRPKQAAISWHVKGP</sequence>
<keyword evidence="3" id="KW-1185">Reference proteome</keyword>
<dbReference type="EMBL" id="CM000951">
    <property type="protein sequence ID" value="EDY61672.1"/>
    <property type="molecule type" value="Genomic_DNA"/>
</dbReference>
<gene>
    <name evidence="2" type="ORF">SSEG_10387</name>
</gene>
<proteinExistence type="predicted"/>
<dbReference type="Proteomes" id="UP000002785">
    <property type="component" value="Chromosome"/>
</dbReference>
<evidence type="ECO:0000313" key="2">
    <source>
        <dbReference type="EMBL" id="EDY61672.1"/>
    </source>
</evidence>
<name>B5I9B7_STRX2</name>